<dbReference type="AlphaFoldDB" id="A0A8B7BHI4"/>
<dbReference type="PROSITE" id="PS51886">
    <property type="entry name" value="TLDC"/>
    <property type="match status" value="1"/>
</dbReference>
<dbReference type="InterPro" id="IPR006571">
    <property type="entry name" value="TLDc_dom"/>
</dbReference>
<keyword evidence="3" id="KW-1185">Reference proteome</keyword>
<sequence>MGASSSTEHGSSSQEQQQEESLAASTGSLPTLRTAFSKLSNPNSSTIPLSSLQEAFSLKVANFASESPPIPVHFPQLMLNLGPSVASLFFAAVDGTVGVDWVGFLRGFNRCCARMPVSSSLNLLYKIYATTCGKAGIPCNLEFDADADDGKVGGSFESGELLMLLWMCWVMEQGSRISKMCKGEKDPVVLPDVILLMLSAFVSCGVVVEDDEKVRHCEVLGGDKSVSAQKLQTWVLTTAPGLANCVSKYVQEKLQACATSEDRMDSSNSSADSGCSSDACVTYLLTRGRAWAISLAMRDRLSEEFLRASFLGIDSKNLLYRSSIHGKGLSRFWSNIEGYNGPLVILLSAKSADASEGDSSTGRWVIGTLTGQGFENKDTFFGSSGQLYAISPIFRVFSPSGKEKNFIYCHLHPTLRVYEPNPKAVGLAFGGSVGNERIFIDEDFARVTVRHHAVDKTYQHGSLIPSQGFLPVEAVVLEIEVWGFGGRTAKEQQDAYRKRETLFSEQRRKVDLKTFASWEDSPEKMMMDMVSDPNAVRREDR</sequence>
<feature type="domain" description="TLDc" evidence="2">
    <location>
        <begin position="283"/>
        <end position="485"/>
    </location>
</feature>
<dbReference type="SMART" id="SM00584">
    <property type="entry name" value="TLDc"/>
    <property type="match status" value="1"/>
</dbReference>
<reference evidence="4" key="2">
    <citation type="submission" date="2025-08" db="UniProtKB">
        <authorList>
            <consortium name="RefSeq"/>
        </authorList>
    </citation>
    <scope>IDENTIFICATION</scope>
    <source>
        <tissue evidence="4">Young leaves</tissue>
    </source>
</reference>
<dbReference type="OrthoDB" id="289228at2759"/>
<evidence type="ECO:0000313" key="4">
    <source>
        <dbReference type="RefSeq" id="XP_008776884.2"/>
    </source>
</evidence>
<dbReference type="PANTHER" id="PTHR23354:SF104">
    <property type="entry name" value="TLD-DOMAIN CONTAINING NUCLEOLAR PROTEIN"/>
    <property type="match status" value="1"/>
</dbReference>
<feature type="compositionally biased region" description="Low complexity" evidence="1">
    <location>
        <begin position="1"/>
        <end position="21"/>
    </location>
</feature>
<gene>
    <name evidence="4" type="primary">LOC103696933</name>
</gene>
<organism evidence="3 4">
    <name type="scientific">Phoenix dactylifera</name>
    <name type="common">Date palm</name>
    <dbReference type="NCBI Taxonomy" id="42345"/>
    <lineage>
        <taxon>Eukaryota</taxon>
        <taxon>Viridiplantae</taxon>
        <taxon>Streptophyta</taxon>
        <taxon>Embryophyta</taxon>
        <taxon>Tracheophyta</taxon>
        <taxon>Spermatophyta</taxon>
        <taxon>Magnoliopsida</taxon>
        <taxon>Liliopsida</taxon>
        <taxon>Arecaceae</taxon>
        <taxon>Coryphoideae</taxon>
        <taxon>Phoeniceae</taxon>
        <taxon>Phoenix</taxon>
    </lineage>
</organism>
<protein>
    <submittedName>
        <fullName evidence="4">Uncharacterized protein LOC103696933</fullName>
    </submittedName>
</protein>
<proteinExistence type="predicted"/>
<dbReference type="Proteomes" id="UP000228380">
    <property type="component" value="Chromosome 17"/>
</dbReference>
<reference evidence="3" key="1">
    <citation type="journal article" date="2019" name="Nat. Commun.">
        <title>Genome-wide association mapping of date palm fruit traits.</title>
        <authorList>
            <person name="Hazzouri K.M."/>
            <person name="Gros-Balthazard M."/>
            <person name="Flowers J.M."/>
            <person name="Copetti D."/>
            <person name="Lemansour A."/>
            <person name="Lebrun M."/>
            <person name="Masmoudi K."/>
            <person name="Ferrand S."/>
            <person name="Dhar M.I."/>
            <person name="Fresquez Z.A."/>
            <person name="Rosas U."/>
            <person name="Zhang J."/>
            <person name="Talag J."/>
            <person name="Lee S."/>
            <person name="Kudrna D."/>
            <person name="Powell R.F."/>
            <person name="Leitch I.J."/>
            <person name="Krueger R.R."/>
            <person name="Wing R.A."/>
            <person name="Amiri K.M.A."/>
            <person name="Purugganan M.D."/>
        </authorList>
    </citation>
    <scope>NUCLEOTIDE SEQUENCE [LARGE SCALE GENOMIC DNA]</scope>
    <source>
        <strain evidence="3">cv. Khalas</strain>
    </source>
</reference>
<feature type="region of interest" description="Disordered" evidence="1">
    <location>
        <begin position="1"/>
        <end position="25"/>
    </location>
</feature>
<dbReference type="KEGG" id="pda:103696933"/>
<accession>A0A8B7BHI4</accession>
<dbReference type="GeneID" id="103696933"/>
<evidence type="ECO:0000313" key="3">
    <source>
        <dbReference type="Proteomes" id="UP000228380"/>
    </source>
</evidence>
<dbReference type="RefSeq" id="XP_008776884.2">
    <property type="nucleotide sequence ID" value="XM_008778662.4"/>
</dbReference>
<name>A0A8B7BHI4_PHODC</name>
<dbReference type="PANTHER" id="PTHR23354">
    <property type="entry name" value="NUCLEOLAR PROTEIN 7/ESTROGEN RECEPTOR COACTIVATOR-RELATED"/>
    <property type="match status" value="1"/>
</dbReference>
<dbReference type="Pfam" id="PF07534">
    <property type="entry name" value="TLD"/>
    <property type="match status" value="1"/>
</dbReference>
<evidence type="ECO:0000259" key="2">
    <source>
        <dbReference type="PROSITE" id="PS51886"/>
    </source>
</evidence>
<evidence type="ECO:0000256" key="1">
    <source>
        <dbReference type="SAM" id="MobiDB-lite"/>
    </source>
</evidence>